<dbReference type="Gene3D" id="3.40.50.150">
    <property type="entry name" value="Vaccinia Virus protein VP39"/>
    <property type="match status" value="2"/>
</dbReference>
<dbReference type="InterPro" id="IPR029063">
    <property type="entry name" value="SAM-dependent_MTases_sf"/>
</dbReference>
<organism evidence="3 4">
    <name type="scientific">Triparma columacea</name>
    <dbReference type="NCBI Taxonomy" id="722753"/>
    <lineage>
        <taxon>Eukaryota</taxon>
        <taxon>Sar</taxon>
        <taxon>Stramenopiles</taxon>
        <taxon>Ochrophyta</taxon>
        <taxon>Bolidophyceae</taxon>
        <taxon>Parmales</taxon>
        <taxon>Triparmaceae</taxon>
        <taxon>Triparma</taxon>
    </lineage>
</organism>
<dbReference type="PANTHER" id="PTHR11006:SF4">
    <property type="entry name" value="PROTEIN ARGININE N-METHYLTRANSFERASE 7"/>
    <property type="match status" value="1"/>
</dbReference>
<dbReference type="SUPFAM" id="SSF53335">
    <property type="entry name" value="S-adenosyl-L-methionine-dependent methyltransferases"/>
    <property type="match status" value="1"/>
</dbReference>
<gene>
    <name evidence="3" type="ORF">TrCOL_g5781</name>
</gene>
<dbReference type="AlphaFoldDB" id="A0A9W7L4F1"/>
<name>A0A9W7L4F1_9STRA</name>
<protein>
    <submittedName>
        <fullName evidence="3">Uncharacterized protein</fullName>
    </submittedName>
</protein>
<comment type="caution">
    <text evidence="3">The sequence shown here is derived from an EMBL/GenBank/DDBJ whole genome shotgun (WGS) entry which is preliminary data.</text>
</comment>
<dbReference type="Proteomes" id="UP001165065">
    <property type="component" value="Unassembled WGS sequence"/>
</dbReference>
<reference evidence="4" key="1">
    <citation type="journal article" date="2023" name="Commun. Biol.">
        <title>Genome analysis of Parmales, the sister group of diatoms, reveals the evolutionary specialization of diatoms from phago-mixotrophs to photoautotrophs.</title>
        <authorList>
            <person name="Ban H."/>
            <person name="Sato S."/>
            <person name="Yoshikawa S."/>
            <person name="Yamada K."/>
            <person name="Nakamura Y."/>
            <person name="Ichinomiya M."/>
            <person name="Sato N."/>
            <person name="Blanc-Mathieu R."/>
            <person name="Endo H."/>
            <person name="Kuwata A."/>
            <person name="Ogata H."/>
        </authorList>
    </citation>
    <scope>NUCLEOTIDE SEQUENCE [LARGE SCALE GENOMIC DNA]</scope>
</reference>
<sequence length="732" mass="80332">MSNLSDALSTATSSDVISFSHEGLDYTIVSSLDTINGGLKWENDTTPNAPLRRHLRTKKWIAPMLNDTKRNHFYHKAINKAVTAAVEKKKEKKKSETLSENASPSSPHPTDTPVRVLDVGTGSGLLALLSASSSPQVNVTTLEMSTPMSTLASKIISTTNLSPRITLLNTHSNNIQPSPTAPDICTSELLDYQLIGEGILPCLRDLYSRGVITDDTIVLPARARVYAQLVGGGCIERYYGGGKGKWGGVDLCMANGKGSTPPIVPIQMFAVSDSEFVTSDVFTPFSDFVFSNSLDLPPPSGRQRTVSVKLKPGAEEVVGVMFWWSLYALELSGDSEGNRYNSRGGFQDHWPCSLYVLPERRSGIKGGEVEVVCAHNDETVWFELKDRKDDEKEVKGEGGKRTKLNPIERPPVATFSANRTRMLNSPSRESFFTLSMSSLFASAPSPSSPVLDVSDFSLLSILSANAGFTKVSSLESSSNTAIAMSSARVAQIGNELNNPEAFQILQAEPEVITKKELLGGSESGATIVVGEVWYEKLESNVVLCALNHYYTVRGLRRRGVISDEAHYLPRRFKIMCAPVRFEDLGYAYREVGICEGFDHGKLDEHGARVMQGYDMQFDLELFRYEVIGEVFELMCVDVKEDDAEGGGWTEFEVGGEEETRWDAVVTWVVMVSEEGREFKTWDGYHGCNVRFLNGKGRKVGKNGVKGRARMLLEGNKGEGGGGGVEPYWIEIV</sequence>
<feature type="compositionally biased region" description="Polar residues" evidence="2">
    <location>
        <begin position="98"/>
        <end position="109"/>
    </location>
</feature>
<dbReference type="PANTHER" id="PTHR11006">
    <property type="entry name" value="PROTEIN ARGININE N-METHYLTRANSFERASE"/>
    <property type="match status" value="1"/>
</dbReference>
<dbReference type="GO" id="GO:0016274">
    <property type="term" value="F:protein-arginine N-methyltransferase activity"/>
    <property type="evidence" value="ECO:0007669"/>
    <property type="project" value="InterPro"/>
</dbReference>
<evidence type="ECO:0000313" key="4">
    <source>
        <dbReference type="Proteomes" id="UP001165065"/>
    </source>
</evidence>
<dbReference type="Gene3D" id="2.70.160.11">
    <property type="entry name" value="Hnrnp arginine n-methyltransferase1"/>
    <property type="match status" value="2"/>
</dbReference>
<dbReference type="EMBL" id="BRYA01000744">
    <property type="protein sequence ID" value="GMI31471.1"/>
    <property type="molecule type" value="Genomic_DNA"/>
</dbReference>
<keyword evidence="4" id="KW-1185">Reference proteome</keyword>
<evidence type="ECO:0000256" key="1">
    <source>
        <dbReference type="ARBA" id="ARBA00022691"/>
    </source>
</evidence>
<feature type="region of interest" description="Disordered" evidence="2">
    <location>
        <begin position="85"/>
        <end position="113"/>
    </location>
</feature>
<keyword evidence="1" id="KW-0949">S-adenosyl-L-methionine</keyword>
<evidence type="ECO:0000256" key="2">
    <source>
        <dbReference type="SAM" id="MobiDB-lite"/>
    </source>
</evidence>
<dbReference type="GO" id="GO:0042054">
    <property type="term" value="F:histone methyltransferase activity"/>
    <property type="evidence" value="ECO:0007669"/>
    <property type="project" value="TreeGrafter"/>
</dbReference>
<accession>A0A9W7L4F1</accession>
<dbReference type="OrthoDB" id="412876at2759"/>
<evidence type="ECO:0000313" key="3">
    <source>
        <dbReference type="EMBL" id="GMI31471.1"/>
    </source>
</evidence>
<proteinExistence type="predicted"/>
<feature type="compositionally biased region" description="Basic and acidic residues" evidence="2">
    <location>
        <begin position="86"/>
        <end position="97"/>
    </location>
</feature>
<dbReference type="InterPro" id="IPR025799">
    <property type="entry name" value="Arg_MeTrfase"/>
</dbReference>